<accession>A0A6C0NYG6</accession>
<sequence>MPKLVYERGACIIRKYTTGPLNNLTEKDQTVSKDIVVNSLNQHQRENAKVRIKVYALNGKKKLIHNVAFTVKPNASSYNSFFVGKTKQYEVQLITNQRKVQFASFGISPKDRFVAAHRVINSELTRLA</sequence>
<dbReference type="AlphaFoldDB" id="A0A6C0NYG6"/>
<evidence type="ECO:0000313" key="2">
    <source>
        <dbReference type="Proteomes" id="UP000479114"/>
    </source>
</evidence>
<dbReference type="EMBL" id="CP048286">
    <property type="protein sequence ID" value="QHW29512.1"/>
    <property type="molecule type" value="Genomic_DNA"/>
</dbReference>
<name>A0A6C0NYG6_9BACL</name>
<dbReference type="KEGG" id="prz:GZH47_00790"/>
<reference evidence="1 2" key="1">
    <citation type="submission" date="2020-02" db="EMBL/GenBank/DDBJ databases">
        <title>Paenibacillus sp. nov., isolated from rhizosphere soil of tomato.</title>
        <authorList>
            <person name="Weon H.-Y."/>
            <person name="Lee S.A."/>
        </authorList>
    </citation>
    <scope>NUCLEOTIDE SEQUENCE [LARGE SCALE GENOMIC DNA]</scope>
    <source>
        <strain evidence="1 2">14171R-81</strain>
    </source>
</reference>
<proteinExistence type="predicted"/>
<dbReference type="Proteomes" id="UP000479114">
    <property type="component" value="Chromosome"/>
</dbReference>
<protein>
    <submittedName>
        <fullName evidence="1">Uncharacterized protein</fullName>
    </submittedName>
</protein>
<keyword evidence="2" id="KW-1185">Reference proteome</keyword>
<dbReference type="RefSeq" id="WP_162638082.1">
    <property type="nucleotide sequence ID" value="NZ_CP048286.1"/>
</dbReference>
<gene>
    <name evidence="1" type="ORF">GZH47_00790</name>
</gene>
<evidence type="ECO:0000313" key="1">
    <source>
        <dbReference type="EMBL" id="QHW29512.1"/>
    </source>
</evidence>
<organism evidence="1 2">
    <name type="scientific">Paenibacillus rhizovicinus</name>
    <dbReference type="NCBI Taxonomy" id="2704463"/>
    <lineage>
        <taxon>Bacteria</taxon>
        <taxon>Bacillati</taxon>
        <taxon>Bacillota</taxon>
        <taxon>Bacilli</taxon>
        <taxon>Bacillales</taxon>
        <taxon>Paenibacillaceae</taxon>
        <taxon>Paenibacillus</taxon>
    </lineage>
</organism>